<keyword evidence="4 7" id="KW-0812">Transmembrane</keyword>
<evidence type="ECO:0000256" key="2">
    <source>
        <dbReference type="ARBA" id="ARBA00008193"/>
    </source>
</evidence>
<name>A0A9D2MQC5_9FIRM</name>
<keyword evidence="5 7" id="KW-1133">Transmembrane helix</keyword>
<gene>
    <name evidence="9" type="ORF">H9763_04665</name>
</gene>
<dbReference type="GO" id="GO:0005886">
    <property type="term" value="C:plasma membrane"/>
    <property type="evidence" value="ECO:0007669"/>
    <property type="project" value="UniProtKB-SubCell"/>
</dbReference>
<accession>A0A9D2MQC5</accession>
<reference evidence="9" key="1">
    <citation type="journal article" date="2021" name="PeerJ">
        <title>Extensive microbial diversity within the chicken gut microbiome revealed by metagenomics and culture.</title>
        <authorList>
            <person name="Gilroy R."/>
            <person name="Ravi A."/>
            <person name="Getino M."/>
            <person name="Pursley I."/>
            <person name="Horton D.L."/>
            <person name="Alikhan N.F."/>
            <person name="Baker D."/>
            <person name="Gharbi K."/>
            <person name="Hall N."/>
            <person name="Watson M."/>
            <person name="Adriaenssens E.M."/>
            <person name="Foster-Nyarko E."/>
            <person name="Jarju S."/>
            <person name="Secka A."/>
            <person name="Antonio M."/>
            <person name="Oren A."/>
            <person name="Chaudhuri R.R."/>
            <person name="La Ragione R."/>
            <person name="Hildebrand F."/>
            <person name="Pallen M.J."/>
        </authorList>
    </citation>
    <scope>NUCLEOTIDE SEQUENCE</scope>
    <source>
        <strain evidence="9">USAMLcec3-2134</strain>
    </source>
</reference>
<dbReference type="Pfam" id="PF03458">
    <property type="entry name" value="Gly_transporter"/>
    <property type="match status" value="2"/>
</dbReference>
<dbReference type="Proteomes" id="UP000886883">
    <property type="component" value="Unassembled WGS sequence"/>
</dbReference>
<evidence type="ECO:0000313" key="9">
    <source>
        <dbReference type="EMBL" id="HJB90744.1"/>
    </source>
</evidence>
<protein>
    <submittedName>
        <fullName evidence="9">Trimeric intracellular cation channel family protein</fullName>
    </submittedName>
</protein>
<organism evidence="9 10">
    <name type="scientific">Candidatus Eisenbergiella merdigallinarum</name>
    <dbReference type="NCBI Taxonomy" id="2838552"/>
    <lineage>
        <taxon>Bacteria</taxon>
        <taxon>Bacillati</taxon>
        <taxon>Bacillota</taxon>
        <taxon>Clostridia</taxon>
        <taxon>Lachnospirales</taxon>
        <taxon>Lachnospiraceae</taxon>
        <taxon>Eisenbergiella</taxon>
    </lineage>
</organism>
<feature type="transmembrane region" description="Helical" evidence="7">
    <location>
        <begin position="127"/>
        <end position="149"/>
    </location>
</feature>
<keyword evidence="6 7" id="KW-0472">Membrane</keyword>
<evidence type="ECO:0000256" key="6">
    <source>
        <dbReference type="ARBA" id="ARBA00023136"/>
    </source>
</evidence>
<evidence type="ECO:0000256" key="1">
    <source>
        <dbReference type="ARBA" id="ARBA00004651"/>
    </source>
</evidence>
<feature type="transmembrane region" description="Helical" evidence="7">
    <location>
        <begin position="32"/>
        <end position="53"/>
    </location>
</feature>
<feature type="domain" description="Glycine transporter" evidence="8">
    <location>
        <begin position="103"/>
        <end position="176"/>
    </location>
</feature>
<comment type="similarity">
    <text evidence="2">Belongs to the UPF0126 family.</text>
</comment>
<feature type="transmembrane region" description="Helical" evidence="7">
    <location>
        <begin position="161"/>
        <end position="177"/>
    </location>
</feature>
<dbReference type="InterPro" id="IPR005115">
    <property type="entry name" value="Gly_transporter"/>
</dbReference>
<dbReference type="PANTHER" id="PTHR30506:SF3">
    <property type="entry name" value="UPF0126 INNER MEMBRANE PROTEIN YADS-RELATED"/>
    <property type="match status" value="1"/>
</dbReference>
<proteinExistence type="inferred from homology"/>
<evidence type="ECO:0000256" key="3">
    <source>
        <dbReference type="ARBA" id="ARBA00022475"/>
    </source>
</evidence>
<evidence type="ECO:0000256" key="5">
    <source>
        <dbReference type="ARBA" id="ARBA00022989"/>
    </source>
</evidence>
<dbReference type="PANTHER" id="PTHR30506">
    <property type="entry name" value="INNER MEMBRANE PROTEIN"/>
    <property type="match status" value="1"/>
</dbReference>
<sequence>MDSSIVFIAEIVGTVAFASSGAMLGIRKNLDLFGVIVLGLCVAVGGGILRDIILGLVPPGAFRDPSYSLVALGTSVLLFCVVYAKQEILNSRYLAVYEKVMNYCDAVGLGIFTVVGVYNAYCLGYRQKFFLIFLGMLTGIGGGVIRDVLADTMPFILHKHIYAVAALIGAFVCTMLIRRHIYLSMAAGACVIVLIRILASRFCWDLPKPQHEAQKKEE</sequence>
<evidence type="ECO:0000256" key="4">
    <source>
        <dbReference type="ARBA" id="ARBA00022692"/>
    </source>
</evidence>
<comment type="caution">
    <text evidence="9">The sequence shown here is derived from an EMBL/GenBank/DDBJ whole genome shotgun (WGS) entry which is preliminary data.</text>
</comment>
<evidence type="ECO:0000313" key="10">
    <source>
        <dbReference type="Proteomes" id="UP000886883"/>
    </source>
</evidence>
<feature type="transmembrane region" description="Helical" evidence="7">
    <location>
        <begin position="6"/>
        <end position="25"/>
    </location>
</feature>
<dbReference type="EMBL" id="DWXE01000015">
    <property type="protein sequence ID" value="HJB90744.1"/>
    <property type="molecule type" value="Genomic_DNA"/>
</dbReference>
<keyword evidence="3" id="KW-1003">Cell membrane</keyword>
<feature type="transmembrane region" description="Helical" evidence="7">
    <location>
        <begin position="65"/>
        <end position="83"/>
    </location>
</feature>
<evidence type="ECO:0000259" key="8">
    <source>
        <dbReference type="Pfam" id="PF03458"/>
    </source>
</evidence>
<comment type="subcellular location">
    <subcellularLocation>
        <location evidence="1">Cell membrane</location>
        <topology evidence="1">Multi-pass membrane protein</topology>
    </subcellularLocation>
</comment>
<dbReference type="AlphaFoldDB" id="A0A9D2MQC5"/>
<reference evidence="9" key="2">
    <citation type="submission" date="2021-04" db="EMBL/GenBank/DDBJ databases">
        <authorList>
            <person name="Gilroy R."/>
        </authorList>
    </citation>
    <scope>NUCLEOTIDE SEQUENCE</scope>
    <source>
        <strain evidence="9">USAMLcec3-2134</strain>
    </source>
</reference>
<feature type="domain" description="Glycine transporter" evidence="8">
    <location>
        <begin position="8"/>
        <end position="81"/>
    </location>
</feature>
<evidence type="ECO:0000256" key="7">
    <source>
        <dbReference type="SAM" id="Phobius"/>
    </source>
</evidence>
<feature type="transmembrane region" description="Helical" evidence="7">
    <location>
        <begin position="183"/>
        <end position="204"/>
    </location>
</feature>
<feature type="transmembrane region" description="Helical" evidence="7">
    <location>
        <begin position="103"/>
        <end position="121"/>
    </location>
</feature>